<dbReference type="Gene3D" id="1.10.10.10">
    <property type="entry name" value="Winged helix-like DNA-binding domain superfamily/Winged helix DNA-binding domain"/>
    <property type="match status" value="1"/>
</dbReference>
<dbReference type="FunFam" id="1.10.10.10:FF:000214">
    <property type="entry name" value="Methylated-DNA--protein-cysteine methyltransferase"/>
    <property type="match status" value="1"/>
</dbReference>
<comment type="catalytic activity">
    <reaction evidence="11">
        <text>a 6-O-methyl-2'-deoxyguanosine in DNA + L-cysteinyl-[protein] = S-methyl-L-cysteinyl-[protein] + a 2'-deoxyguanosine in DNA</text>
        <dbReference type="Rhea" id="RHEA:24000"/>
        <dbReference type="Rhea" id="RHEA-COMP:10131"/>
        <dbReference type="Rhea" id="RHEA-COMP:10132"/>
        <dbReference type="Rhea" id="RHEA-COMP:11367"/>
        <dbReference type="Rhea" id="RHEA-COMP:11368"/>
        <dbReference type="ChEBI" id="CHEBI:29950"/>
        <dbReference type="ChEBI" id="CHEBI:82612"/>
        <dbReference type="ChEBI" id="CHEBI:85445"/>
        <dbReference type="ChEBI" id="CHEBI:85448"/>
        <dbReference type="EC" id="2.1.1.63"/>
    </reaction>
</comment>
<protein>
    <recommendedName>
        <fullName evidence="4">Methylated-DNA--protein-cysteine methyltransferase</fullName>
        <ecNumber evidence="3">2.1.1.63</ecNumber>
    </recommendedName>
    <alternativeName>
        <fullName evidence="9">6-O-methylguanine-DNA methyltransferase</fullName>
    </alternativeName>
    <alternativeName>
        <fullName evidence="10">O-6-methylguanine-DNA-alkyltransferase</fullName>
    </alternativeName>
</protein>
<keyword evidence="8" id="KW-0234">DNA repair</keyword>
<dbReference type="InterPro" id="IPR014048">
    <property type="entry name" value="MethylDNA_cys_MeTrfase_DNA-bd"/>
</dbReference>
<dbReference type="InterPro" id="IPR001497">
    <property type="entry name" value="MethylDNA_cys_MeTrfase_AS"/>
</dbReference>
<evidence type="ECO:0000313" key="13">
    <source>
        <dbReference type="EMBL" id="VDN32879.1"/>
    </source>
</evidence>
<evidence type="ECO:0000256" key="1">
    <source>
        <dbReference type="ARBA" id="ARBA00001286"/>
    </source>
</evidence>
<evidence type="ECO:0000256" key="10">
    <source>
        <dbReference type="ARBA" id="ARBA00031621"/>
    </source>
</evidence>
<dbReference type="InterPro" id="IPR036388">
    <property type="entry name" value="WH-like_DNA-bd_sf"/>
</dbReference>
<dbReference type="PANTHER" id="PTHR10815:SF13">
    <property type="entry name" value="METHYLATED-DNA--PROTEIN-CYSTEINE METHYLTRANSFERASE"/>
    <property type="match status" value="1"/>
</dbReference>
<reference evidence="13 14" key="1">
    <citation type="submission" date="2018-11" db="EMBL/GenBank/DDBJ databases">
        <authorList>
            <consortium name="Pathogen Informatics"/>
        </authorList>
    </citation>
    <scope>NUCLEOTIDE SEQUENCE [LARGE SCALE GENOMIC DNA]</scope>
</reference>
<evidence type="ECO:0000256" key="11">
    <source>
        <dbReference type="ARBA" id="ARBA00049348"/>
    </source>
</evidence>
<organism evidence="13 14">
    <name type="scientific">Cylicostephanus goldi</name>
    <name type="common">Nematode worm</name>
    <dbReference type="NCBI Taxonomy" id="71465"/>
    <lineage>
        <taxon>Eukaryota</taxon>
        <taxon>Metazoa</taxon>
        <taxon>Ecdysozoa</taxon>
        <taxon>Nematoda</taxon>
        <taxon>Chromadorea</taxon>
        <taxon>Rhabditida</taxon>
        <taxon>Rhabditina</taxon>
        <taxon>Rhabditomorpha</taxon>
        <taxon>Strongyloidea</taxon>
        <taxon>Strongylidae</taxon>
        <taxon>Cylicostephanus</taxon>
    </lineage>
</organism>
<evidence type="ECO:0000259" key="12">
    <source>
        <dbReference type="Pfam" id="PF01035"/>
    </source>
</evidence>
<comment type="catalytic activity">
    <reaction evidence="1">
        <text>a 4-O-methyl-thymidine in DNA + L-cysteinyl-[protein] = a thymidine in DNA + S-methyl-L-cysteinyl-[protein]</text>
        <dbReference type="Rhea" id="RHEA:53428"/>
        <dbReference type="Rhea" id="RHEA-COMP:10131"/>
        <dbReference type="Rhea" id="RHEA-COMP:10132"/>
        <dbReference type="Rhea" id="RHEA-COMP:13555"/>
        <dbReference type="Rhea" id="RHEA-COMP:13556"/>
        <dbReference type="ChEBI" id="CHEBI:29950"/>
        <dbReference type="ChEBI" id="CHEBI:82612"/>
        <dbReference type="ChEBI" id="CHEBI:137386"/>
        <dbReference type="ChEBI" id="CHEBI:137387"/>
        <dbReference type="EC" id="2.1.1.63"/>
    </reaction>
</comment>
<dbReference type="EMBL" id="UYRV01121619">
    <property type="protein sequence ID" value="VDN32879.1"/>
    <property type="molecule type" value="Genomic_DNA"/>
</dbReference>
<keyword evidence="6" id="KW-0808">Transferase</keyword>
<dbReference type="OrthoDB" id="1907495at2759"/>
<dbReference type="NCBIfam" id="TIGR00589">
    <property type="entry name" value="ogt"/>
    <property type="match status" value="1"/>
</dbReference>
<dbReference type="Proteomes" id="UP000271889">
    <property type="component" value="Unassembled WGS sequence"/>
</dbReference>
<evidence type="ECO:0000256" key="3">
    <source>
        <dbReference type="ARBA" id="ARBA00011918"/>
    </source>
</evidence>
<proteinExistence type="inferred from homology"/>
<keyword evidence="14" id="KW-1185">Reference proteome</keyword>
<keyword evidence="7" id="KW-0227">DNA damage</keyword>
<dbReference type="InterPro" id="IPR036217">
    <property type="entry name" value="MethylDNA_cys_MeTrfase_DNAb"/>
</dbReference>
<evidence type="ECO:0000313" key="14">
    <source>
        <dbReference type="Proteomes" id="UP000271889"/>
    </source>
</evidence>
<comment type="similarity">
    <text evidence="2">Belongs to the MGMT family.</text>
</comment>
<dbReference type="GO" id="GO:0006281">
    <property type="term" value="P:DNA repair"/>
    <property type="evidence" value="ECO:0007669"/>
    <property type="project" value="UniProtKB-KW"/>
</dbReference>
<dbReference type="EC" id="2.1.1.63" evidence="3"/>
<dbReference type="Pfam" id="PF01035">
    <property type="entry name" value="DNA_binding_1"/>
    <property type="match status" value="1"/>
</dbReference>
<name>A0A3P7QTJ7_CYLGO</name>
<dbReference type="SUPFAM" id="SSF46767">
    <property type="entry name" value="Methylated DNA-protein cysteine methyltransferase, C-terminal domain"/>
    <property type="match status" value="1"/>
</dbReference>
<evidence type="ECO:0000256" key="5">
    <source>
        <dbReference type="ARBA" id="ARBA00022603"/>
    </source>
</evidence>
<sequence>MHGVYAVVDTPCGKMFVSEIENALCAVSFNPDIDDAIRILHFSYPLVQFTEGHVSSAENVRFCRGFVLFNGRKKGEILRLLNGEESTENIRISKLVFMRCSEFQRKVYEHLMRIPRGSTKSYAEVRNDIITVAKSIGHPTAYRAVARACRDNFLAVVIPCHRVVTSDGSLRGYRWGIEVKKKLLEMERKK</sequence>
<dbReference type="CDD" id="cd06445">
    <property type="entry name" value="ATase"/>
    <property type="match status" value="1"/>
</dbReference>
<gene>
    <name evidence="13" type="ORF">CGOC_LOCUS12227</name>
</gene>
<feature type="domain" description="Methylated-DNA-[protein]-cysteine S-methyltransferase DNA binding" evidence="12">
    <location>
        <begin position="102"/>
        <end position="188"/>
    </location>
</feature>
<evidence type="ECO:0000256" key="9">
    <source>
        <dbReference type="ARBA" id="ARBA00030795"/>
    </source>
</evidence>
<keyword evidence="5" id="KW-0489">Methyltransferase</keyword>
<evidence type="ECO:0000256" key="4">
    <source>
        <dbReference type="ARBA" id="ARBA00015377"/>
    </source>
</evidence>
<dbReference type="PROSITE" id="PS00374">
    <property type="entry name" value="MGMT"/>
    <property type="match status" value="1"/>
</dbReference>
<dbReference type="GO" id="GO:0003908">
    <property type="term" value="F:methylated-DNA-[protein]-cysteine S-methyltransferase activity"/>
    <property type="evidence" value="ECO:0007669"/>
    <property type="project" value="UniProtKB-EC"/>
</dbReference>
<dbReference type="AlphaFoldDB" id="A0A3P7QTJ7"/>
<evidence type="ECO:0000256" key="7">
    <source>
        <dbReference type="ARBA" id="ARBA00022763"/>
    </source>
</evidence>
<evidence type="ECO:0000256" key="8">
    <source>
        <dbReference type="ARBA" id="ARBA00023204"/>
    </source>
</evidence>
<evidence type="ECO:0000256" key="6">
    <source>
        <dbReference type="ARBA" id="ARBA00022679"/>
    </source>
</evidence>
<dbReference type="PANTHER" id="PTHR10815">
    <property type="entry name" value="METHYLATED-DNA--PROTEIN-CYSTEINE METHYLTRANSFERASE"/>
    <property type="match status" value="1"/>
</dbReference>
<accession>A0A3P7QTJ7</accession>
<dbReference type="GO" id="GO:0032259">
    <property type="term" value="P:methylation"/>
    <property type="evidence" value="ECO:0007669"/>
    <property type="project" value="UniProtKB-KW"/>
</dbReference>
<evidence type="ECO:0000256" key="2">
    <source>
        <dbReference type="ARBA" id="ARBA00008711"/>
    </source>
</evidence>